<evidence type="ECO:0000259" key="9">
    <source>
        <dbReference type="PROSITE" id="PS50846"/>
    </source>
</evidence>
<evidence type="ECO:0000256" key="6">
    <source>
        <dbReference type="ARBA" id="ARBA00022989"/>
    </source>
</evidence>
<dbReference type="SUPFAM" id="SSF55008">
    <property type="entry name" value="HMA, heavy metal-associated domain"/>
    <property type="match status" value="1"/>
</dbReference>
<evidence type="ECO:0000256" key="5">
    <source>
        <dbReference type="ARBA" id="ARBA00022723"/>
    </source>
</evidence>
<evidence type="ECO:0000313" key="11">
    <source>
        <dbReference type="Proteomes" id="UP000183040"/>
    </source>
</evidence>
<feature type="transmembrane region" description="Helical" evidence="8">
    <location>
        <begin position="52"/>
        <end position="73"/>
    </location>
</feature>
<feature type="transmembrane region" description="Helical" evidence="8">
    <location>
        <begin position="172"/>
        <end position="191"/>
    </location>
</feature>
<feature type="transmembrane region" description="Helical" evidence="8">
    <location>
        <begin position="203"/>
        <end position="228"/>
    </location>
</feature>
<evidence type="ECO:0000256" key="7">
    <source>
        <dbReference type="ARBA" id="ARBA00023136"/>
    </source>
</evidence>
<dbReference type="GO" id="GO:0046872">
    <property type="term" value="F:metal ion binding"/>
    <property type="evidence" value="ECO:0007669"/>
    <property type="project" value="UniProtKB-KW"/>
</dbReference>
<keyword evidence="5" id="KW-0479">Metal-binding</keyword>
<evidence type="ECO:0000256" key="4">
    <source>
        <dbReference type="ARBA" id="ARBA00022692"/>
    </source>
</evidence>
<keyword evidence="4 8" id="KW-0812">Transmembrane</keyword>
<dbReference type="Pfam" id="PF00403">
    <property type="entry name" value="HMA"/>
    <property type="match status" value="1"/>
</dbReference>
<dbReference type="AlphaFoldDB" id="A0A1H3YMJ1"/>
<accession>A0A1H3YMJ1</accession>
<feature type="domain" description="HMA" evidence="9">
    <location>
        <begin position="342"/>
        <end position="405"/>
    </location>
</feature>
<evidence type="ECO:0000256" key="3">
    <source>
        <dbReference type="ARBA" id="ARBA00022475"/>
    </source>
</evidence>
<proteinExistence type="inferred from homology"/>
<comment type="similarity">
    <text evidence="2">Belongs to the UPF0718 family.</text>
</comment>
<feature type="transmembrane region" description="Helical" evidence="8">
    <location>
        <begin position="309"/>
        <end position="329"/>
    </location>
</feature>
<organism evidence="10 11">
    <name type="scientific">Bacteroides xylanisolvens</name>
    <dbReference type="NCBI Taxonomy" id="371601"/>
    <lineage>
        <taxon>Bacteria</taxon>
        <taxon>Pseudomonadati</taxon>
        <taxon>Bacteroidota</taxon>
        <taxon>Bacteroidia</taxon>
        <taxon>Bacteroidales</taxon>
        <taxon>Bacteroidaceae</taxon>
        <taxon>Bacteroides</taxon>
    </lineage>
</organism>
<dbReference type="Proteomes" id="UP000183040">
    <property type="component" value="Unassembled WGS sequence"/>
</dbReference>
<gene>
    <name evidence="10" type="ORF">SAMN04487924_102264</name>
</gene>
<dbReference type="InterPro" id="IPR006121">
    <property type="entry name" value="HMA_dom"/>
</dbReference>
<evidence type="ECO:0000256" key="8">
    <source>
        <dbReference type="SAM" id="Phobius"/>
    </source>
</evidence>
<dbReference type="PROSITE" id="PS01047">
    <property type="entry name" value="HMA_1"/>
    <property type="match status" value="1"/>
</dbReference>
<keyword evidence="3" id="KW-1003">Cell membrane</keyword>
<dbReference type="PANTHER" id="PTHR34184:SF4">
    <property type="entry name" value="UPF0718 PROTEIN YCGR"/>
    <property type="match status" value="1"/>
</dbReference>
<sequence length="406" mass="43530">MNLLNTFLFIINGMSPYILLGFFIAGIMHAFIPQRTLAYHLSGTGWKSVIKAAAIGVPLPLCSCGVLPTAIAMRRNGTSRAASISFLVSTPQTGMDSIAATWSLLGPAFAILRPFAALITAVFAGVAVGKSEKDTLEDACTSQCEIPDEPTKFSVKCFKALRYGFIDLVGSIGGWLVIGLIIATLITVYVPADFFSIFSNRPLLSMIAVLIIAIPMYVCATGSIPIALSLVLKGLSPGTAFVLLMAGPAANFASFALIIREMGRKTAIIYLLSIVLGAIAFGLTIDYLLPAHWFDVSSKHAMTGHEHGFSVFPSMCSAILLVLLIITFIKRYKRHNINHSTMTKEYTIKGMSCPHCQATVIKCISEIKGVKQVDVNLSTGKAVVEGEHDTADIVAAVRNAGFDVFQ</sequence>
<dbReference type="Pfam" id="PF03773">
    <property type="entry name" value="ArsP_1"/>
    <property type="match status" value="1"/>
</dbReference>
<feature type="transmembrane region" description="Helical" evidence="8">
    <location>
        <begin position="268"/>
        <end position="289"/>
    </location>
</feature>
<protein>
    <recommendedName>
        <fullName evidence="9">HMA domain-containing protein</fullName>
    </recommendedName>
</protein>
<evidence type="ECO:0000256" key="1">
    <source>
        <dbReference type="ARBA" id="ARBA00004651"/>
    </source>
</evidence>
<evidence type="ECO:0000313" key="10">
    <source>
        <dbReference type="EMBL" id="SEA12214.1"/>
    </source>
</evidence>
<dbReference type="Gene3D" id="3.30.70.100">
    <property type="match status" value="1"/>
</dbReference>
<evidence type="ECO:0000256" key="2">
    <source>
        <dbReference type="ARBA" id="ARBA00006386"/>
    </source>
</evidence>
<feature type="transmembrane region" description="Helical" evidence="8">
    <location>
        <begin position="104"/>
        <end position="128"/>
    </location>
</feature>
<dbReference type="InterPro" id="IPR036163">
    <property type="entry name" value="HMA_dom_sf"/>
</dbReference>
<keyword evidence="6 8" id="KW-1133">Transmembrane helix</keyword>
<dbReference type="EMBL" id="FNRP01000002">
    <property type="protein sequence ID" value="SEA12214.1"/>
    <property type="molecule type" value="Genomic_DNA"/>
</dbReference>
<dbReference type="GO" id="GO:0005886">
    <property type="term" value="C:plasma membrane"/>
    <property type="evidence" value="ECO:0007669"/>
    <property type="project" value="UniProtKB-SubCell"/>
</dbReference>
<dbReference type="RefSeq" id="WP_074704852.1">
    <property type="nucleotide sequence ID" value="NZ_FNRP01000002.1"/>
</dbReference>
<dbReference type="InterPro" id="IPR052923">
    <property type="entry name" value="UPF0718"/>
</dbReference>
<dbReference type="InterPro" id="IPR005524">
    <property type="entry name" value="DUF318"/>
</dbReference>
<feature type="transmembrane region" description="Helical" evidence="8">
    <location>
        <begin position="7"/>
        <end position="32"/>
    </location>
</feature>
<dbReference type="CDD" id="cd00371">
    <property type="entry name" value="HMA"/>
    <property type="match status" value="1"/>
</dbReference>
<name>A0A1H3YMJ1_9BACE</name>
<keyword evidence="7 8" id="KW-0472">Membrane</keyword>
<reference evidence="10 11" key="1">
    <citation type="submission" date="2016-10" db="EMBL/GenBank/DDBJ databases">
        <authorList>
            <person name="de Groot N.N."/>
        </authorList>
    </citation>
    <scope>NUCLEOTIDE SEQUENCE [LARGE SCALE GENOMIC DNA]</scope>
    <source>
        <strain evidence="10 11">NLAE-zl-G339</strain>
    </source>
</reference>
<feature type="transmembrane region" description="Helical" evidence="8">
    <location>
        <begin position="240"/>
        <end position="259"/>
    </location>
</feature>
<dbReference type="PROSITE" id="PS50846">
    <property type="entry name" value="HMA_2"/>
    <property type="match status" value="1"/>
</dbReference>
<dbReference type="PANTHER" id="PTHR34184">
    <property type="entry name" value="UPF0718 PROTEIN YCGR"/>
    <property type="match status" value="1"/>
</dbReference>
<comment type="subcellular location">
    <subcellularLocation>
        <location evidence="1">Cell membrane</location>
        <topology evidence="1">Multi-pass membrane protein</topology>
    </subcellularLocation>
</comment>
<dbReference type="InterPro" id="IPR017969">
    <property type="entry name" value="Heavy-metal-associated_CS"/>
</dbReference>